<dbReference type="Gene3D" id="1.50.10.10">
    <property type="match status" value="1"/>
</dbReference>
<dbReference type="InterPro" id="IPR008928">
    <property type="entry name" value="6-hairpin_glycosidase_sf"/>
</dbReference>
<proteinExistence type="predicted"/>
<dbReference type="RefSeq" id="WP_036815487.1">
    <property type="nucleotide sequence ID" value="NZ_AVBF01000002.1"/>
</dbReference>
<sequence>MGFVPLKHGEVFSVTNELGDMNPNDIGAGIYYRDTRFLREYNMMINDQPCIFLKKDQSKGIENQFKLSNGDIQSGDAHYEKMDLEINRKQLMYKGIFYDKIQVNNGSQKHITCSLNLTFDLGFEDLFEVRGAKREKRGTLHKPEVNHNRLKYQYSGLDDIERILTIDVSRNGHSHEDGLSFDMDLHPGENHTIEIAIQVREGTEDDHEPLNYERAYAECENELEKWINDQTKITTSHPLINKTLERAEKDLYLLATDIGQGSFPVAGIPWFCVPFGRDSMITAIQSLVLNPDLAKSTLRTLANLQGDVENDWNEEAPGKILHEMRNGEMANLNEIPFKRYYGSIDSTPLYIVLFAETIRWTGDMELMNELLPSVEKALEYVEQYADLDGDGFVEFHKQSDGGLAVQSWKDSNHSMVHKDGTHSESPMAVVEVQGYVYDAKAKMAELYEYIGEDHKAQKMIEEARQLKTLFNDAFWMEQEDFYALALDKDKQQVQTITSDPGHALWSTIIEESKVQDVARVLLSDKLYSGWGIRTMSQEEKVYNPIAYHNGTVWPHDNSLILLGLAKHSLKDQVNQLVQSLFESANQFEDARLPELFCGHSREEEETIVPFPVACSPQAWAAGTPFACVQALLGMEVNAFTKSISINPTLPEDIDWLEVKDLTVGNGKLNIVLKKSEDHVVAKVEQNTSEFTINQ</sequence>
<dbReference type="SUPFAM" id="SSF48208">
    <property type="entry name" value="Six-hairpin glycosidases"/>
    <property type="match status" value="1"/>
</dbReference>
<feature type="domain" description="Mannosylglycerate hydrolase MGH1-like glycoside hydrolase" evidence="2">
    <location>
        <begin position="278"/>
        <end position="592"/>
    </location>
</feature>
<dbReference type="EMBL" id="AVBF01000002">
    <property type="protein sequence ID" value="KGP74477.1"/>
    <property type="molecule type" value="Genomic_DNA"/>
</dbReference>
<gene>
    <name evidence="3" type="ORF">N782_12645</name>
</gene>
<dbReference type="OrthoDB" id="9759959at2"/>
<dbReference type="InterPro" id="IPR032856">
    <property type="entry name" value="GDE_N_bis"/>
</dbReference>
<feature type="domain" description="Putative glycogen debranching enzyme N-terminal" evidence="1">
    <location>
        <begin position="6"/>
        <end position="195"/>
    </location>
</feature>
<dbReference type="Pfam" id="PF22422">
    <property type="entry name" value="MGH1-like_GH"/>
    <property type="match status" value="1"/>
</dbReference>
<evidence type="ECO:0000259" key="1">
    <source>
        <dbReference type="Pfam" id="PF14742"/>
    </source>
</evidence>
<evidence type="ECO:0000259" key="2">
    <source>
        <dbReference type="Pfam" id="PF22422"/>
    </source>
</evidence>
<dbReference type="AlphaFoldDB" id="A0A0A2TF63"/>
<comment type="caution">
    <text evidence="3">The sequence shown here is derived from an EMBL/GenBank/DDBJ whole genome shotgun (WGS) entry which is preliminary data.</text>
</comment>
<dbReference type="InterPro" id="IPR012341">
    <property type="entry name" value="6hp_glycosidase-like_sf"/>
</dbReference>
<organism evidence="3 4">
    <name type="scientific">Pontibacillus yanchengensis Y32</name>
    <dbReference type="NCBI Taxonomy" id="1385514"/>
    <lineage>
        <taxon>Bacteria</taxon>
        <taxon>Bacillati</taxon>
        <taxon>Bacillota</taxon>
        <taxon>Bacilli</taxon>
        <taxon>Bacillales</taxon>
        <taxon>Bacillaceae</taxon>
        <taxon>Pontibacillus</taxon>
    </lineage>
</organism>
<evidence type="ECO:0000313" key="3">
    <source>
        <dbReference type="EMBL" id="KGP74477.1"/>
    </source>
</evidence>
<dbReference type="Pfam" id="PF14742">
    <property type="entry name" value="GDE_N_bis"/>
    <property type="match status" value="1"/>
</dbReference>
<dbReference type="eggNOG" id="COG3408">
    <property type="taxonomic scope" value="Bacteria"/>
</dbReference>
<keyword evidence="4" id="KW-1185">Reference proteome</keyword>
<name>A0A0A2TF63_9BACI</name>
<dbReference type="Proteomes" id="UP000030147">
    <property type="component" value="Unassembled WGS sequence"/>
</dbReference>
<dbReference type="GO" id="GO:0005975">
    <property type="term" value="P:carbohydrate metabolic process"/>
    <property type="evidence" value="ECO:0007669"/>
    <property type="project" value="InterPro"/>
</dbReference>
<dbReference type="InterPro" id="IPR054491">
    <property type="entry name" value="MGH1-like_GH"/>
</dbReference>
<dbReference type="STRING" id="1385514.N782_12645"/>
<protein>
    <submittedName>
        <fullName evidence="3">Amylo-alpha-1,6-glucosidase</fullName>
    </submittedName>
</protein>
<evidence type="ECO:0000313" key="4">
    <source>
        <dbReference type="Proteomes" id="UP000030147"/>
    </source>
</evidence>
<accession>A0A0A2TF63</accession>
<reference evidence="3 4" key="1">
    <citation type="journal article" date="2015" name="Stand. Genomic Sci.">
        <title>High quality draft genome sequence of the moderately halophilic bacterium Pontibacillus yanchengensis Y32(T) and comparison among Pontibacillus genomes.</title>
        <authorList>
            <person name="Huang J."/>
            <person name="Qiao Z.X."/>
            <person name="Tang J.W."/>
            <person name="Wang G."/>
        </authorList>
    </citation>
    <scope>NUCLEOTIDE SEQUENCE [LARGE SCALE GENOMIC DNA]</scope>
    <source>
        <strain evidence="3 4">Y32</strain>
    </source>
</reference>